<feature type="binding site" evidence="10">
    <location>
        <position position="275"/>
    </location>
    <ligand>
        <name>substrate</name>
    </ligand>
</feature>
<dbReference type="GO" id="GO:0006592">
    <property type="term" value="P:ornithine biosynthetic process"/>
    <property type="evidence" value="ECO:0007669"/>
    <property type="project" value="TreeGrafter"/>
</dbReference>
<evidence type="ECO:0000256" key="4">
    <source>
        <dbReference type="ARBA" id="ARBA00022605"/>
    </source>
</evidence>
<dbReference type="GO" id="GO:0004358">
    <property type="term" value="F:L-glutamate N-acetyltransferase activity, acting on acetyl-L-ornithine as donor"/>
    <property type="evidence" value="ECO:0007669"/>
    <property type="project" value="UniProtKB-UniRule"/>
</dbReference>
<comment type="subcellular location">
    <subcellularLocation>
        <location evidence="10">Cytoplasm</location>
    </subcellularLocation>
</comment>
<dbReference type="InterPro" id="IPR016117">
    <property type="entry name" value="ArgJ-like_dom_sf"/>
</dbReference>
<sequence>MQMTSENSIEVTAFTWPTGFYSDATHAGLKEAQDDMGWLYSQVPASAAGVYTTNQFQAAPTKLTKATINRQYQLQAVIVNSGNANSCNGSQGETDALMMQSLAANKLQIDQQLVAVASTGVIGEPLPMAKIKTGISQLALSQSVGITQAVLTTDTHSKTITVKCLIDQQLVTITGFCKGSGMIHPNMATMLGFVTTDAAIDGQHLQELLSTTVDETFNQITVDGDTSTNDMVMVMANGMAGNKPLTQNSDDYPTFVQAFKRVLTHLAQEIAGDGEGASKLVEVNVTGAFNHLEAQQVAKAIVGSNLVKAMIFGADANWGRVMQAIGQTTAHVDINGVSVSINGMQLVKNSVAAIVDDHKVSASLNNKQVSIAVDLNAGVAEGTAWGCDLTYKYVQINASYRS</sequence>
<feature type="site" description="Cleavage; by autolysis" evidence="10">
    <location>
        <begin position="188"/>
        <end position="189"/>
    </location>
</feature>
<comment type="subunit">
    <text evidence="2 10">Heterotetramer of two alpha and two beta chains.</text>
</comment>
<dbReference type="HAMAP" id="MF_01106">
    <property type="entry name" value="ArgJ"/>
    <property type="match status" value="1"/>
</dbReference>
<keyword evidence="3 10" id="KW-0055">Arginine biosynthesis</keyword>
<dbReference type="PATRIC" id="fig|1423766.4.peg.2827"/>
<feature type="binding site" evidence="10">
    <location>
        <position position="397"/>
    </location>
    <ligand>
        <name>substrate</name>
    </ligand>
</feature>
<dbReference type="Proteomes" id="UP000051439">
    <property type="component" value="Unassembled WGS sequence"/>
</dbReference>
<dbReference type="FunFam" id="3.10.20.340:FF:000001">
    <property type="entry name" value="Arginine biosynthesis bifunctional protein ArgJ, chloroplastic"/>
    <property type="match status" value="1"/>
</dbReference>
<dbReference type="Gene3D" id="3.60.70.12">
    <property type="entry name" value="L-amino peptidase D-ALA esterase/amidase"/>
    <property type="match status" value="1"/>
</dbReference>
<reference evidence="11 12" key="1">
    <citation type="journal article" date="2015" name="Genome Announc.">
        <title>Expanding the biotechnology potential of lactobacilli through comparative genomics of 213 strains and associated genera.</title>
        <authorList>
            <person name="Sun Z."/>
            <person name="Harris H.M."/>
            <person name="McCann A."/>
            <person name="Guo C."/>
            <person name="Argimon S."/>
            <person name="Zhang W."/>
            <person name="Yang X."/>
            <person name="Jeffery I.B."/>
            <person name="Cooney J.C."/>
            <person name="Kagawa T.F."/>
            <person name="Liu W."/>
            <person name="Song Y."/>
            <person name="Salvetti E."/>
            <person name="Wrobel A."/>
            <person name="Rasinkangas P."/>
            <person name="Parkhill J."/>
            <person name="Rea M.C."/>
            <person name="O'Sullivan O."/>
            <person name="Ritari J."/>
            <person name="Douillard F.P."/>
            <person name="Paul Ross R."/>
            <person name="Yang R."/>
            <person name="Briner A.E."/>
            <person name="Felis G.E."/>
            <person name="de Vos W.M."/>
            <person name="Barrangou R."/>
            <person name="Klaenhammer T.R."/>
            <person name="Caufield P.W."/>
            <person name="Cui Y."/>
            <person name="Zhang H."/>
            <person name="O'Toole P.W."/>
        </authorList>
    </citation>
    <scope>NUCLEOTIDE SEQUENCE [LARGE SCALE GENOMIC DNA]</scope>
    <source>
        <strain evidence="11 12">DSM 19906</strain>
    </source>
</reference>
<feature type="binding site" evidence="10">
    <location>
        <position position="402"/>
    </location>
    <ligand>
        <name>substrate</name>
    </ligand>
</feature>
<dbReference type="EC" id="2.3.1.35" evidence="10"/>
<proteinExistence type="inferred from homology"/>
<accession>A0A0R1NZH7</accession>
<dbReference type="SUPFAM" id="SSF56266">
    <property type="entry name" value="DmpA/ArgJ-like"/>
    <property type="match status" value="1"/>
</dbReference>
<evidence type="ECO:0000256" key="6">
    <source>
        <dbReference type="ARBA" id="ARBA00022813"/>
    </source>
</evidence>
<evidence type="ECO:0000256" key="10">
    <source>
        <dbReference type="HAMAP-Rule" id="MF_01106"/>
    </source>
</evidence>
<dbReference type="EC" id="2.3.1.1" evidence="10"/>
<protein>
    <recommendedName>
        <fullName evidence="10">Arginine biosynthesis bifunctional protein ArgJ</fullName>
    </recommendedName>
    <domain>
        <recommendedName>
            <fullName evidence="10">Glutamate N-acetyltransferase</fullName>
            <ecNumber evidence="10">2.3.1.35</ecNumber>
        </recommendedName>
        <alternativeName>
            <fullName evidence="10">Ornithine acetyltransferase</fullName>
            <shortName evidence="10">OATase</shortName>
        </alternativeName>
        <alternativeName>
            <fullName evidence="10">Ornithine transacetylase</fullName>
        </alternativeName>
    </domain>
    <domain>
        <recommendedName>
            <fullName evidence="10">Amino-acid acetyltransferase</fullName>
            <ecNumber evidence="10">2.3.1.1</ecNumber>
        </recommendedName>
        <alternativeName>
            <fullName evidence="10">N-acetylglutamate synthase</fullName>
            <shortName evidence="10">AGSase</shortName>
        </alternativeName>
    </domain>
    <component>
        <recommendedName>
            <fullName evidence="10">Arginine biosynthesis bifunctional protein ArgJ alpha chain</fullName>
        </recommendedName>
    </component>
    <component>
        <recommendedName>
            <fullName evidence="10">Arginine biosynthesis bifunctional protein ArgJ beta chain</fullName>
        </recommendedName>
    </component>
</protein>
<keyword evidence="12" id="KW-1185">Reference proteome</keyword>
<dbReference type="Gene3D" id="3.10.20.340">
    <property type="entry name" value="ArgJ beta chain, C-terminal domain"/>
    <property type="match status" value="1"/>
</dbReference>
<evidence type="ECO:0000256" key="7">
    <source>
        <dbReference type="ARBA" id="ARBA00023268"/>
    </source>
</evidence>
<dbReference type="EMBL" id="AZEB01000008">
    <property type="protein sequence ID" value="KRL22323.1"/>
    <property type="molecule type" value="Genomic_DNA"/>
</dbReference>
<dbReference type="GO" id="GO:0005737">
    <property type="term" value="C:cytoplasm"/>
    <property type="evidence" value="ECO:0007669"/>
    <property type="project" value="UniProtKB-SubCell"/>
</dbReference>
<feature type="active site" description="Nucleophile" evidence="10">
    <location>
        <position position="189"/>
    </location>
</feature>
<dbReference type="Pfam" id="PF01960">
    <property type="entry name" value="ArgJ"/>
    <property type="match status" value="1"/>
</dbReference>
<keyword evidence="6 10" id="KW-0068">Autocatalytic cleavage</keyword>
<feature type="binding site" evidence="10">
    <location>
        <position position="178"/>
    </location>
    <ligand>
        <name>substrate</name>
    </ligand>
</feature>
<dbReference type="AlphaFoldDB" id="A0A0R1NZH7"/>
<feature type="binding site" evidence="10">
    <location>
        <position position="189"/>
    </location>
    <ligand>
        <name>substrate</name>
    </ligand>
</feature>
<dbReference type="InterPro" id="IPR002813">
    <property type="entry name" value="Arg_biosynth_ArgJ"/>
</dbReference>
<comment type="pathway">
    <text evidence="10">Amino-acid biosynthesis; L-arginine biosynthesis; N(2)-acetyl-L-ornithine from L-glutamate: step 1/4.</text>
</comment>
<evidence type="ECO:0000256" key="3">
    <source>
        <dbReference type="ARBA" id="ARBA00022571"/>
    </source>
</evidence>
<comment type="caution">
    <text evidence="11">The sequence shown here is derived from an EMBL/GenBank/DDBJ whole genome shotgun (WGS) entry which is preliminary data.</text>
</comment>
<feature type="site" description="Involved in the stabilization of negative charge on the oxyanion by the formation of the oxyanion hole" evidence="10">
    <location>
        <position position="119"/>
    </location>
</feature>
<dbReference type="PANTHER" id="PTHR23100">
    <property type="entry name" value="ARGININE BIOSYNTHESIS BIFUNCTIONAL PROTEIN ARGJ"/>
    <property type="match status" value="1"/>
</dbReference>
<evidence type="ECO:0000313" key="11">
    <source>
        <dbReference type="EMBL" id="KRL22323.1"/>
    </source>
</evidence>
<evidence type="ECO:0000256" key="8">
    <source>
        <dbReference type="ARBA" id="ARBA00023315"/>
    </source>
</evidence>
<dbReference type="CDD" id="cd02152">
    <property type="entry name" value="OAT"/>
    <property type="match status" value="1"/>
</dbReference>
<evidence type="ECO:0000256" key="9">
    <source>
        <dbReference type="ARBA" id="ARBA00049439"/>
    </source>
</evidence>
<feature type="chain" id="PRO_5023535669" description="Arginine biosynthesis bifunctional protein ArgJ alpha chain" evidence="10">
    <location>
        <begin position="1"/>
        <end position="188"/>
    </location>
</feature>
<feature type="site" description="Involved in the stabilization of negative charge on the oxyanion by the formation of the oxyanion hole" evidence="10">
    <location>
        <position position="120"/>
    </location>
</feature>
<dbReference type="UniPathway" id="UPA00068">
    <property type="reaction ID" value="UER00106"/>
</dbReference>
<dbReference type="FunFam" id="3.60.70.12:FF:000001">
    <property type="entry name" value="Arginine biosynthesis bifunctional protein ArgJ, chloroplastic"/>
    <property type="match status" value="1"/>
</dbReference>
<dbReference type="PANTHER" id="PTHR23100:SF0">
    <property type="entry name" value="ARGININE BIOSYNTHESIS BIFUNCTIONAL PROTEIN ARGJ, MITOCHONDRIAL"/>
    <property type="match status" value="1"/>
</dbReference>
<dbReference type="NCBIfam" id="TIGR00120">
    <property type="entry name" value="ArgJ"/>
    <property type="match status" value="1"/>
</dbReference>
<evidence type="ECO:0000256" key="2">
    <source>
        <dbReference type="ARBA" id="ARBA00011475"/>
    </source>
</evidence>
<keyword evidence="10" id="KW-0963">Cytoplasm</keyword>
<dbReference type="GO" id="GO:0006526">
    <property type="term" value="P:L-arginine biosynthetic process"/>
    <property type="evidence" value="ECO:0007669"/>
    <property type="project" value="UniProtKB-UniRule"/>
</dbReference>
<evidence type="ECO:0000313" key="12">
    <source>
        <dbReference type="Proteomes" id="UP000051439"/>
    </source>
</evidence>
<dbReference type="GO" id="GO:0004042">
    <property type="term" value="F:L-glutamate N-acetyltransferase activity"/>
    <property type="evidence" value="ECO:0007669"/>
    <property type="project" value="UniProtKB-UniRule"/>
</dbReference>
<name>A0A0R1NZH7_9LACO</name>
<comment type="function">
    <text evidence="10">Catalyzes two activities which are involved in the cyclic version of arginine biosynthesis: the synthesis of N-acetylglutamate from glutamate and acetyl-CoA as the acetyl donor, and of ornithine by transacetylation between N(2)-acetylornithine and glutamate.</text>
</comment>
<comment type="catalytic activity">
    <reaction evidence="10">
        <text>L-glutamate + acetyl-CoA = N-acetyl-L-glutamate + CoA + H(+)</text>
        <dbReference type="Rhea" id="RHEA:24292"/>
        <dbReference type="ChEBI" id="CHEBI:15378"/>
        <dbReference type="ChEBI" id="CHEBI:29985"/>
        <dbReference type="ChEBI" id="CHEBI:44337"/>
        <dbReference type="ChEBI" id="CHEBI:57287"/>
        <dbReference type="ChEBI" id="CHEBI:57288"/>
        <dbReference type="EC" id="2.3.1.1"/>
    </reaction>
</comment>
<dbReference type="InterPro" id="IPR042195">
    <property type="entry name" value="ArgJ_beta_C"/>
</dbReference>
<organism evidence="11 12">
    <name type="scientific">Lentilactobacillus kisonensis DSM 19906 = JCM 15041</name>
    <dbReference type="NCBI Taxonomy" id="1423766"/>
    <lineage>
        <taxon>Bacteria</taxon>
        <taxon>Bacillati</taxon>
        <taxon>Bacillota</taxon>
        <taxon>Bacilli</taxon>
        <taxon>Lactobacillales</taxon>
        <taxon>Lactobacillaceae</taxon>
        <taxon>Lentilactobacillus</taxon>
    </lineage>
</organism>
<comment type="catalytic activity">
    <reaction evidence="9 10">
        <text>N(2)-acetyl-L-ornithine + L-glutamate = N-acetyl-L-glutamate + L-ornithine</text>
        <dbReference type="Rhea" id="RHEA:15349"/>
        <dbReference type="ChEBI" id="CHEBI:29985"/>
        <dbReference type="ChEBI" id="CHEBI:44337"/>
        <dbReference type="ChEBI" id="CHEBI:46911"/>
        <dbReference type="ChEBI" id="CHEBI:57805"/>
        <dbReference type="EC" id="2.3.1.35"/>
    </reaction>
</comment>
<keyword evidence="8 10" id="KW-0012">Acyltransferase</keyword>
<evidence type="ECO:0000256" key="5">
    <source>
        <dbReference type="ARBA" id="ARBA00022679"/>
    </source>
</evidence>
<evidence type="ECO:0000256" key="1">
    <source>
        <dbReference type="ARBA" id="ARBA00006774"/>
    </source>
</evidence>
<feature type="chain" id="PRO_5023535667" description="Arginine biosynthesis bifunctional protein ArgJ beta chain" evidence="10">
    <location>
        <begin position="189"/>
        <end position="402"/>
    </location>
</feature>
<keyword evidence="5 10" id="KW-0808">Transferase</keyword>
<gene>
    <name evidence="10" type="primary">argJ</name>
    <name evidence="11" type="ORF">FC98_GL002705</name>
</gene>
<dbReference type="RefSeq" id="WP_054654639.1">
    <property type="nucleotide sequence ID" value="NZ_AZEB01000008.1"/>
</dbReference>
<comment type="pathway">
    <text evidence="10">Amino-acid biosynthesis; L-arginine biosynthesis; L-ornithine and N-acetyl-L-glutamate from L-glutamate and N(2)-acetyl-L-ornithine (cyclic): step 1/1.</text>
</comment>
<keyword evidence="7 10" id="KW-0511">Multifunctional enzyme</keyword>
<feature type="binding site" evidence="10">
    <location>
        <position position="152"/>
    </location>
    <ligand>
        <name>substrate</name>
    </ligand>
</feature>
<dbReference type="NCBIfam" id="NF003802">
    <property type="entry name" value="PRK05388.1"/>
    <property type="match status" value="1"/>
</dbReference>
<comment type="similarity">
    <text evidence="1 10">Belongs to the ArgJ family.</text>
</comment>
<keyword evidence="4 10" id="KW-0028">Amino-acid biosynthesis</keyword>